<dbReference type="Proteomes" id="UP001144978">
    <property type="component" value="Unassembled WGS sequence"/>
</dbReference>
<proteinExistence type="predicted"/>
<name>A0ACC1Q1K4_9APHY</name>
<evidence type="ECO:0000313" key="1">
    <source>
        <dbReference type="EMBL" id="KAJ3006746.1"/>
    </source>
</evidence>
<keyword evidence="2" id="KW-1185">Reference proteome</keyword>
<organism evidence="1 2">
    <name type="scientific">Trametes sanguinea</name>
    <dbReference type="NCBI Taxonomy" id="158606"/>
    <lineage>
        <taxon>Eukaryota</taxon>
        <taxon>Fungi</taxon>
        <taxon>Dikarya</taxon>
        <taxon>Basidiomycota</taxon>
        <taxon>Agaricomycotina</taxon>
        <taxon>Agaricomycetes</taxon>
        <taxon>Polyporales</taxon>
        <taxon>Polyporaceae</taxon>
        <taxon>Trametes</taxon>
    </lineage>
</organism>
<dbReference type="EMBL" id="JANSHE010000824">
    <property type="protein sequence ID" value="KAJ3006746.1"/>
    <property type="molecule type" value="Genomic_DNA"/>
</dbReference>
<sequence length="185" mass="20248">MPIDAPTYARWEVFASAFGVGVVVLGALCNLIVNQLPSRKLQALCETLDETQSFLGDCVEEGILREGHIRAFQKRLSYLRTRTNEVRSCVHAASTWSEDFSNWAGGYTTMIKRLISDVKKVRYSISTTSREERAKAEAAHCAPDHSDSGSDDTQDDILRIDMATAMLLPPHAAASASSGLPSTAR</sequence>
<reference evidence="1" key="1">
    <citation type="submission" date="2022-08" db="EMBL/GenBank/DDBJ databases">
        <title>Genome Sequence of Pycnoporus sanguineus.</title>
        <authorList>
            <person name="Buettner E."/>
        </authorList>
    </citation>
    <scope>NUCLEOTIDE SEQUENCE</scope>
    <source>
        <strain evidence="1">CG-C14</strain>
    </source>
</reference>
<evidence type="ECO:0000313" key="2">
    <source>
        <dbReference type="Proteomes" id="UP001144978"/>
    </source>
</evidence>
<accession>A0ACC1Q1K4</accession>
<comment type="caution">
    <text evidence="1">The sequence shown here is derived from an EMBL/GenBank/DDBJ whole genome shotgun (WGS) entry which is preliminary data.</text>
</comment>
<gene>
    <name evidence="1" type="ORF">NUW54_g3821</name>
</gene>
<protein>
    <submittedName>
        <fullName evidence="1">Uncharacterized protein</fullName>
    </submittedName>
</protein>